<keyword evidence="6" id="KW-1185">Reference proteome</keyword>
<dbReference type="InterPro" id="IPR052016">
    <property type="entry name" value="Bact_Sigma-Reg"/>
</dbReference>
<dbReference type="Pfam" id="PF00672">
    <property type="entry name" value="HAMP"/>
    <property type="match status" value="1"/>
</dbReference>
<reference evidence="5 6" key="1">
    <citation type="submission" date="2023-02" db="EMBL/GenBank/DDBJ databases">
        <title>Complete genome sequence of a novel bacterium Oceanimonas sp. NTOU-MSR1 isolated from marine coast sediment.</title>
        <authorList>
            <person name="Yang H.-T."/>
            <person name="Chen Y.-L."/>
            <person name="Ho Y.-N."/>
        </authorList>
    </citation>
    <scope>NUCLEOTIDE SEQUENCE [LARGE SCALE GENOMIC DNA]</scope>
    <source>
        <strain evidence="5 6">NTOU-MSR1</strain>
    </source>
</reference>
<keyword evidence="3" id="KW-0472">Membrane</keyword>
<dbReference type="EC" id="3.1.3.16" evidence="5"/>
<organism evidence="5 6">
    <name type="scientific">Oceanimonas pelagia</name>
    <dbReference type="NCBI Taxonomy" id="3028314"/>
    <lineage>
        <taxon>Bacteria</taxon>
        <taxon>Pseudomonadati</taxon>
        <taxon>Pseudomonadota</taxon>
        <taxon>Gammaproteobacteria</taxon>
        <taxon>Aeromonadales</taxon>
        <taxon>Aeromonadaceae</taxon>
        <taxon>Oceanimonas</taxon>
    </lineage>
</organism>
<feature type="domain" description="HAMP" evidence="4">
    <location>
        <begin position="335"/>
        <end position="387"/>
    </location>
</feature>
<dbReference type="CDD" id="cd06225">
    <property type="entry name" value="HAMP"/>
    <property type="match status" value="1"/>
</dbReference>
<keyword evidence="3" id="KW-0812">Transmembrane</keyword>
<dbReference type="AlphaFoldDB" id="A0AA50QB65"/>
<keyword evidence="3" id="KW-1133">Transmembrane helix</keyword>
<dbReference type="EMBL" id="CP118224">
    <property type="protein sequence ID" value="WMC09791.1"/>
    <property type="molecule type" value="Genomic_DNA"/>
</dbReference>
<feature type="transmembrane region" description="Helical" evidence="3">
    <location>
        <begin position="313"/>
        <end position="333"/>
    </location>
</feature>
<evidence type="ECO:0000313" key="5">
    <source>
        <dbReference type="EMBL" id="WMC09791.1"/>
    </source>
</evidence>
<gene>
    <name evidence="5" type="primary">siaA</name>
    <name evidence="5" type="ORF">PU634_11775</name>
</gene>
<feature type="transmembrane region" description="Helical" evidence="3">
    <location>
        <begin position="12"/>
        <end position="35"/>
    </location>
</feature>
<feature type="coiled-coil region" evidence="2">
    <location>
        <begin position="386"/>
        <end position="413"/>
    </location>
</feature>
<dbReference type="Gene3D" id="3.60.40.10">
    <property type="entry name" value="PPM-type phosphatase domain"/>
    <property type="match status" value="1"/>
</dbReference>
<dbReference type="KEGG" id="ope:PU634_11775"/>
<keyword evidence="2" id="KW-0175">Coiled coil</keyword>
<keyword evidence="1 5" id="KW-0378">Hydrolase</keyword>
<dbReference type="CDD" id="cd18774">
    <property type="entry name" value="PDC2_HK_sensor"/>
    <property type="match status" value="1"/>
</dbReference>
<dbReference type="RefSeq" id="WP_306761009.1">
    <property type="nucleotide sequence ID" value="NZ_CP118224.1"/>
</dbReference>
<accession>A0AA50QB65</accession>
<evidence type="ECO:0000256" key="2">
    <source>
        <dbReference type="SAM" id="Coils"/>
    </source>
</evidence>
<dbReference type="Proteomes" id="UP001223802">
    <property type="component" value="Chromosome"/>
</dbReference>
<dbReference type="SMART" id="SM00304">
    <property type="entry name" value="HAMP"/>
    <property type="match status" value="1"/>
</dbReference>
<dbReference type="GO" id="GO:0004722">
    <property type="term" value="F:protein serine/threonine phosphatase activity"/>
    <property type="evidence" value="ECO:0007669"/>
    <property type="project" value="UniProtKB-EC"/>
</dbReference>
<dbReference type="SMART" id="SM00331">
    <property type="entry name" value="PP2C_SIG"/>
    <property type="match status" value="1"/>
</dbReference>
<proteinExistence type="predicted"/>
<dbReference type="GO" id="GO:0016020">
    <property type="term" value="C:membrane"/>
    <property type="evidence" value="ECO:0007669"/>
    <property type="project" value="InterPro"/>
</dbReference>
<dbReference type="PANTHER" id="PTHR43156">
    <property type="entry name" value="STAGE II SPORULATION PROTEIN E-RELATED"/>
    <property type="match status" value="1"/>
</dbReference>
<dbReference type="Pfam" id="PF07228">
    <property type="entry name" value="SpoIIE"/>
    <property type="match status" value="1"/>
</dbReference>
<sequence>MAIWGKGLRAKSIWALLLACILAFIPAVGIGWQLLSGIQEHFGRAYADNFTRLNRQHILVPLTRELALAERFAGSVLTRRWLAGDADAALFIQEAEGVAADFSSHSWFLINADSRDYYYHAPDQPFDARPSYRLDADRADDQWFFNLMRDNERLNINVNHDRRLGTTRVWINVRVEERGRVLGLAGTGIDLTRFINDFIAIQRQGVMPMILDRNGRYQAHPDASLIALGSAAGMSGEAATLHERLGSVEQGTRFSELLAQVAASPDGIAMDWFTLDGRRQLLAVGYIPELDWYLTTAVDLGLAQVLEPRLVQAALFGLVLMLAVLLLGLAYAVERAVLRPLRRLQGSATAIADGSYEVSLPAPSGDEIGDLSRAFGVMVDKVRSHTAELEQKVQSRTRELEQANRKMRQAHQQINDSIDYASLIQKAILPDRQLTQVLGEHHFVLWHPRDVVGGDFYLFQPGEQGRFLVGVVDCAGHGVAGALMTMLGRAALDHAVRELGMASPAAILQLADHTLRGMLRNCELPRGLATTMDAGLVFVDPPAGQLVFAGAKMSLYCSDAESVEEHKGQRRSLLDRRPGQFEDQRLPVHHGQVYYLTTDGYLDQAGGAKGFGLGGSRFRELLRTHAGLPLAEQAEALKRELDQYRGGHAQRDDITLLAFRMDAHLQGVTDARHRPAVDTRAV</sequence>
<dbReference type="NCBIfam" id="NF038263">
    <property type="entry name" value="prot_phos_SiaA"/>
    <property type="match status" value="1"/>
</dbReference>
<evidence type="ECO:0000256" key="3">
    <source>
        <dbReference type="SAM" id="Phobius"/>
    </source>
</evidence>
<dbReference type="InterPro" id="IPR003660">
    <property type="entry name" value="HAMP_dom"/>
</dbReference>
<evidence type="ECO:0000259" key="4">
    <source>
        <dbReference type="PROSITE" id="PS50885"/>
    </source>
</evidence>
<dbReference type="SUPFAM" id="SSF158472">
    <property type="entry name" value="HAMP domain-like"/>
    <property type="match status" value="1"/>
</dbReference>
<dbReference type="Gene3D" id="6.10.340.10">
    <property type="match status" value="1"/>
</dbReference>
<evidence type="ECO:0000313" key="6">
    <source>
        <dbReference type="Proteomes" id="UP001223802"/>
    </source>
</evidence>
<dbReference type="InterPro" id="IPR001932">
    <property type="entry name" value="PPM-type_phosphatase-like_dom"/>
</dbReference>
<protein>
    <submittedName>
        <fullName evidence="5">Biofilm regulation protein phosphatase SiaA</fullName>
        <ecNumber evidence="5">3.1.3.16</ecNumber>
    </submittedName>
</protein>
<dbReference type="GO" id="GO:0007165">
    <property type="term" value="P:signal transduction"/>
    <property type="evidence" value="ECO:0007669"/>
    <property type="project" value="InterPro"/>
</dbReference>
<dbReference type="PROSITE" id="PS50885">
    <property type="entry name" value="HAMP"/>
    <property type="match status" value="1"/>
</dbReference>
<dbReference type="PANTHER" id="PTHR43156:SF9">
    <property type="entry name" value="HAMP DOMAIN-CONTAINING PROTEIN"/>
    <property type="match status" value="1"/>
</dbReference>
<name>A0AA50QB65_9GAMM</name>
<evidence type="ECO:0000256" key="1">
    <source>
        <dbReference type="ARBA" id="ARBA00022801"/>
    </source>
</evidence>
<dbReference type="InterPro" id="IPR036457">
    <property type="entry name" value="PPM-type-like_dom_sf"/>
</dbReference>
<dbReference type="Gene3D" id="3.30.450.20">
    <property type="entry name" value="PAS domain"/>
    <property type="match status" value="1"/>
</dbReference>